<dbReference type="EMBL" id="JASCZI010060430">
    <property type="protein sequence ID" value="MED6131131.1"/>
    <property type="molecule type" value="Genomic_DNA"/>
</dbReference>
<reference evidence="2 3" key="1">
    <citation type="journal article" date="2023" name="Plants (Basel)">
        <title>Bridging the Gap: Combining Genomics and Transcriptomics Approaches to Understand Stylosanthes scabra, an Orphan Legume from the Brazilian Caatinga.</title>
        <authorList>
            <person name="Ferreira-Neto J.R.C."/>
            <person name="da Silva M.D."/>
            <person name="Binneck E."/>
            <person name="de Melo N.F."/>
            <person name="da Silva R.H."/>
            <person name="de Melo A.L.T.M."/>
            <person name="Pandolfi V."/>
            <person name="Bustamante F.O."/>
            <person name="Brasileiro-Vidal A.C."/>
            <person name="Benko-Iseppon A.M."/>
        </authorList>
    </citation>
    <scope>NUCLEOTIDE SEQUENCE [LARGE SCALE GENOMIC DNA]</scope>
    <source>
        <tissue evidence="2">Leaves</tissue>
    </source>
</reference>
<feature type="region of interest" description="Disordered" evidence="1">
    <location>
        <begin position="286"/>
        <end position="322"/>
    </location>
</feature>
<feature type="compositionally biased region" description="Basic and acidic residues" evidence="1">
    <location>
        <begin position="125"/>
        <end position="136"/>
    </location>
</feature>
<proteinExistence type="predicted"/>
<feature type="region of interest" description="Disordered" evidence="1">
    <location>
        <begin position="94"/>
        <end position="138"/>
    </location>
</feature>
<feature type="region of interest" description="Disordered" evidence="1">
    <location>
        <begin position="337"/>
        <end position="356"/>
    </location>
</feature>
<organism evidence="2 3">
    <name type="scientific">Stylosanthes scabra</name>
    <dbReference type="NCBI Taxonomy" id="79078"/>
    <lineage>
        <taxon>Eukaryota</taxon>
        <taxon>Viridiplantae</taxon>
        <taxon>Streptophyta</taxon>
        <taxon>Embryophyta</taxon>
        <taxon>Tracheophyta</taxon>
        <taxon>Spermatophyta</taxon>
        <taxon>Magnoliopsida</taxon>
        <taxon>eudicotyledons</taxon>
        <taxon>Gunneridae</taxon>
        <taxon>Pentapetalae</taxon>
        <taxon>rosids</taxon>
        <taxon>fabids</taxon>
        <taxon>Fabales</taxon>
        <taxon>Fabaceae</taxon>
        <taxon>Papilionoideae</taxon>
        <taxon>50 kb inversion clade</taxon>
        <taxon>dalbergioids sensu lato</taxon>
        <taxon>Dalbergieae</taxon>
        <taxon>Pterocarpus clade</taxon>
        <taxon>Stylosanthes</taxon>
    </lineage>
</organism>
<dbReference type="Proteomes" id="UP001341840">
    <property type="component" value="Unassembled WGS sequence"/>
</dbReference>
<keyword evidence="3" id="KW-1185">Reference proteome</keyword>
<name>A0ABU6S4T9_9FABA</name>
<comment type="caution">
    <text evidence="2">The sequence shown here is derived from an EMBL/GenBank/DDBJ whole genome shotgun (WGS) entry which is preliminary data.</text>
</comment>
<evidence type="ECO:0000313" key="3">
    <source>
        <dbReference type="Proteomes" id="UP001341840"/>
    </source>
</evidence>
<evidence type="ECO:0000256" key="1">
    <source>
        <dbReference type="SAM" id="MobiDB-lite"/>
    </source>
</evidence>
<feature type="region of interest" description="Disordered" evidence="1">
    <location>
        <begin position="12"/>
        <end position="60"/>
    </location>
</feature>
<sequence length="404" mass="44469">MMKCFLPACFGSSKRSKRSKEFIQNSEAKASREEEQEQETLGRVVEKKDEGEGEFSDSLFSLSIGSTKQISAAQKNDTNEVNSPMQQLLRIRVGEEDSEALGSSTPTVREKFQGNLSNPAGVSSSDKEADIPKPAEKQNCVAIEKVNPDEEEGDVNVNGIQQESSESLFSLSLDSRKPISLAEMAETEVNSLRQDREEENQERIRDVSSVLNPIENVATLERVAKSTLLKSPKNDDKENINNSAVENIAISLSPEPNMKLSKRRARQRVNDNKHEIGVDTSLSSWLVEPEGTPAPVSNSSVGEQTPKGGSRGSPWSNEDRPILGALTVEEIRMYSLSRSSRRTRSKSPDETPIIGTVGSYWTHTGQDMDSNLSASGRKDANLKSNSSTLKTRLERAFEESACEV</sequence>
<feature type="compositionally biased region" description="Polar residues" evidence="1">
    <location>
        <begin position="114"/>
        <end position="124"/>
    </location>
</feature>
<evidence type="ECO:0000313" key="2">
    <source>
        <dbReference type="EMBL" id="MED6131131.1"/>
    </source>
</evidence>
<gene>
    <name evidence="2" type="ORF">PIB30_007102</name>
</gene>
<dbReference type="PANTHER" id="PTHR33318:SF22">
    <property type="entry name" value="SUPPRESSOR PROTEIN SRP40-LIKE ISOFORM X1"/>
    <property type="match status" value="1"/>
</dbReference>
<dbReference type="PANTHER" id="PTHR33318">
    <property type="entry name" value="ASPARTYL/GLUTAMYL-TRNA(ASN/GLN) AMIDOTRANSFERASE SUBUNIT"/>
    <property type="match status" value="1"/>
</dbReference>
<protein>
    <submittedName>
        <fullName evidence="2">Uncharacterized protein</fullName>
    </submittedName>
</protein>
<accession>A0ABU6S4T9</accession>
<dbReference type="InterPro" id="IPR039300">
    <property type="entry name" value="JASON"/>
</dbReference>